<organism evidence="1">
    <name type="scientific">marine sediment metagenome</name>
    <dbReference type="NCBI Taxonomy" id="412755"/>
    <lineage>
        <taxon>unclassified sequences</taxon>
        <taxon>metagenomes</taxon>
        <taxon>ecological metagenomes</taxon>
    </lineage>
</organism>
<gene>
    <name evidence="1" type="ORF">LCGC14_2191920</name>
</gene>
<sequence>MSKDEKQLPDSWGGRMKEWGGGDFTFLSSDGEAITFIVVGLPQQLESMYKGKKQKRIGCPVVTDTGYQLFICGTRVARKLSKFEKQFETTAFMVVRHGAEGDVNCKYDVKPLPEKETYSALMKIKEQDFKHEMIAESVLASTEVMQS</sequence>
<evidence type="ECO:0000313" key="1">
    <source>
        <dbReference type="EMBL" id="KKL61777.1"/>
    </source>
</evidence>
<dbReference type="AlphaFoldDB" id="A0A0F9GF74"/>
<proteinExistence type="predicted"/>
<protein>
    <submittedName>
        <fullName evidence="1">Uncharacterized protein</fullName>
    </submittedName>
</protein>
<comment type="caution">
    <text evidence="1">The sequence shown here is derived from an EMBL/GenBank/DDBJ whole genome shotgun (WGS) entry which is preliminary data.</text>
</comment>
<reference evidence="1" key="1">
    <citation type="journal article" date="2015" name="Nature">
        <title>Complex archaea that bridge the gap between prokaryotes and eukaryotes.</title>
        <authorList>
            <person name="Spang A."/>
            <person name="Saw J.H."/>
            <person name="Jorgensen S.L."/>
            <person name="Zaremba-Niedzwiedzka K."/>
            <person name="Martijn J."/>
            <person name="Lind A.E."/>
            <person name="van Eijk R."/>
            <person name="Schleper C."/>
            <person name="Guy L."/>
            <person name="Ettema T.J."/>
        </authorList>
    </citation>
    <scope>NUCLEOTIDE SEQUENCE</scope>
</reference>
<dbReference type="EMBL" id="LAZR01028710">
    <property type="protein sequence ID" value="KKL61777.1"/>
    <property type="molecule type" value="Genomic_DNA"/>
</dbReference>
<name>A0A0F9GF74_9ZZZZ</name>
<accession>A0A0F9GF74</accession>